<dbReference type="Pfam" id="PF00092">
    <property type="entry name" value="VWA"/>
    <property type="match status" value="1"/>
</dbReference>
<sequence length="99" mass="10889">MRGSHIPKIAIVITDGKQTKSGHYTPLATASKLLKDKGVQIIAIGVGKIRTAVDYTELLDIASANEYVYLTDSFEKLQIPGFARVFRQRVCQARPSVGR</sequence>
<reference evidence="2" key="1">
    <citation type="submission" date="2023-01" db="EMBL/GenBank/DDBJ databases">
        <title>Genome assembly of the deep-sea coral Lophelia pertusa.</title>
        <authorList>
            <person name="Herrera S."/>
            <person name="Cordes E."/>
        </authorList>
    </citation>
    <scope>NUCLEOTIDE SEQUENCE</scope>
    <source>
        <strain evidence="2">USNM1676648</strain>
        <tissue evidence="2">Polyp</tissue>
    </source>
</reference>
<accession>A0A9X0D0C6</accession>
<dbReference type="InterPro" id="IPR036465">
    <property type="entry name" value="vWFA_dom_sf"/>
</dbReference>
<dbReference type="PANTHER" id="PTHR24020">
    <property type="entry name" value="COLLAGEN ALPHA"/>
    <property type="match status" value="1"/>
</dbReference>
<dbReference type="PANTHER" id="PTHR24020:SF20">
    <property type="entry name" value="PH DOMAIN-CONTAINING PROTEIN"/>
    <property type="match status" value="1"/>
</dbReference>
<dbReference type="Gene3D" id="3.40.50.410">
    <property type="entry name" value="von Willebrand factor, type A domain"/>
    <property type="match status" value="1"/>
</dbReference>
<dbReference type="InterPro" id="IPR002035">
    <property type="entry name" value="VWF_A"/>
</dbReference>
<organism evidence="2 3">
    <name type="scientific">Desmophyllum pertusum</name>
    <dbReference type="NCBI Taxonomy" id="174260"/>
    <lineage>
        <taxon>Eukaryota</taxon>
        <taxon>Metazoa</taxon>
        <taxon>Cnidaria</taxon>
        <taxon>Anthozoa</taxon>
        <taxon>Hexacorallia</taxon>
        <taxon>Scleractinia</taxon>
        <taxon>Caryophylliina</taxon>
        <taxon>Caryophylliidae</taxon>
        <taxon>Desmophyllum</taxon>
    </lineage>
</organism>
<evidence type="ECO:0000313" key="2">
    <source>
        <dbReference type="EMBL" id="KAJ7381073.1"/>
    </source>
</evidence>
<keyword evidence="3" id="KW-1185">Reference proteome</keyword>
<dbReference type="InterPro" id="IPR050525">
    <property type="entry name" value="ECM_Assembly_Org"/>
</dbReference>
<dbReference type="EMBL" id="MU826351">
    <property type="protein sequence ID" value="KAJ7381073.1"/>
    <property type="molecule type" value="Genomic_DNA"/>
</dbReference>
<dbReference type="PROSITE" id="PS50234">
    <property type="entry name" value="VWFA"/>
    <property type="match status" value="1"/>
</dbReference>
<dbReference type="AlphaFoldDB" id="A0A9X0D0C6"/>
<protein>
    <recommendedName>
        <fullName evidence="1">VWFA domain-containing protein</fullName>
    </recommendedName>
</protein>
<feature type="domain" description="VWFA" evidence="1">
    <location>
        <begin position="1"/>
        <end position="90"/>
    </location>
</feature>
<evidence type="ECO:0000259" key="1">
    <source>
        <dbReference type="PROSITE" id="PS50234"/>
    </source>
</evidence>
<gene>
    <name evidence="2" type="ORF">OS493_004671</name>
</gene>
<dbReference type="OrthoDB" id="5986259at2759"/>
<proteinExistence type="predicted"/>
<dbReference type="Proteomes" id="UP001163046">
    <property type="component" value="Unassembled WGS sequence"/>
</dbReference>
<evidence type="ECO:0000313" key="3">
    <source>
        <dbReference type="Proteomes" id="UP001163046"/>
    </source>
</evidence>
<dbReference type="SUPFAM" id="SSF53300">
    <property type="entry name" value="vWA-like"/>
    <property type="match status" value="1"/>
</dbReference>
<comment type="caution">
    <text evidence="2">The sequence shown here is derived from an EMBL/GenBank/DDBJ whole genome shotgun (WGS) entry which is preliminary data.</text>
</comment>
<name>A0A9X0D0C6_9CNID</name>